<comment type="caution">
    <text evidence="2">The sequence shown here is derived from an EMBL/GenBank/DDBJ whole genome shotgun (WGS) entry which is preliminary data.</text>
</comment>
<dbReference type="OrthoDB" id="9818678at2"/>
<gene>
    <name evidence="2" type="ORF">TSACC_2945</name>
</gene>
<dbReference type="InParanoid" id="A0A146G793"/>
<dbReference type="Proteomes" id="UP000076023">
    <property type="component" value="Unassembled WGS sequence"/>
</dbReference>
<accession>A0A146G793</accession>
<evidence type="ECO:0000256" key="1">
    <source>
        <dbReference type="SAM" id="SignalP"/>
    </source>
</evidence>
<name>A0A146G793_TERSA</name>
<keyword evidence="1" id="KW-0732">Signal</keyword>
<evidence type="ECO:0000313" key="2">
    <source>
        <dbReference type="EMBL" id="GAT32546.1"/>
    </source>
</evidence>
<reference evidence="3" key="1">
    <citation type="journal article" date="2017" name="Genome Announc.">
        <title>Draft Genome Sequence of Terrimicrobium sacchariphilum NM-5T, a Facultative Anaerobic Soil Bacterium of the Class Spartobacteria.</title>
        <authorList>
            <person name="Qiu Y.L."/>
            <person name="Tourlousse D.M."/>
            <person name="Matsuura N."/>
            <person name="Ohashi A."/>
            <person name="Sekiguchi Y."/>
        </authorList>
    </citation>
    <scope>NUCLEOTIDE SEQUENCE [LARGE SCALE GENOMIC DNA]</scope>
    <source>
        <strain evidence="3">NM-5</strain>
    </source>
</reference>
<dbReference type="STRING" id="690879.TSACC_2945"/>
<feature type="signal peptide" evidence="1">
    <location>
        <begin position="1"/>
        <end position="22"/>
    </location>
</feature>
<feature type="chain" id="PRO_5007524762" evidence="1">
    <location>
        <begin position="23"/>
        <end position="260"/>
    </location>
</feature>
<proteinExistence type="predicted"/>
<evidence type="ECO:0000313" key="3">
    <source>
        <dbReference type="Proteomes" id="UP000076023"/>
    </source>
</evidence>
<dbReference type="AlphaFoldDB" id="A0A146G793"/>
<dbReference type="EMBL" id="BDCO01000002">
    <property type="protein sequence ID" value="GAT32546.1"/>
    <property type="molecule type" value="Genomic_DNA"/>
</dbReference>
<keyword evidence="3" id="KW-1185">Reference proteome</keyword>
<sequence>MKNPVATFLAAALIALPLTLHADSVEYDFDALSDGFLPKRDQWQVGINVCYPQVGPGEGAKTAQVAFIKGGAGGVMRPIGREPFQPVPRSGWIELDVQWTGPAEKERSVVEGLTVESEFADKPDLSILAPRVGIFSAFSEARKEQVNQVLLVVYRGGKEVFARAPLPDTIQVGDWLRVRLEIDFSANGGNGSGKVLIKNLAKPDEDFVETGIKAVDLNITELRGKAADPANWNAWFLRMVNSEGNGNTSMPVSRLSAGTN</sequence>
<dbReference type="RefSeq" id="WP_075078377.1">
    <property type="nucleotide sequence ID" value="NZ_BDCO01000002.1"/>
</dbReference>
<organism evidence="2 3">
    <name type="scientific">Terrimicrobium sacchariphilum</name>
    <dbReference type="NCBI Taxonomy" id="690879"/>
    <lineage>
        <taxon>Bacteria</taxon>
        <taxon>Pseudomonadati</taxon>
        <taxon>Verrucomicrobiota</taxon>
        <taxon>Terrimicrobiia</taxon>
        <taxon>Terrimicrobiales</taxon>
        <taxon>Terrimicrobiaceae</taxon>
        <taxon>Terrimicrobium</taxon>
    </lineage>
</organism>
<protein>
    <submittedName>
        <fullName evidence="2">Uncharacterized protein</fullName>
    </submittedName>
</protein>